<keyword evidence="3" id="KW-1185">Reference proteome</keyword>
<evidence type="ECO:0008006" key="4">
    <source>
        <dbReference type="Google" id="ProtNLM"/>
    </source>
</evidence>
<feature type="chain" id="PRO_5047279654" description="T9SS type B sorting domain-containing protein" evidence="1">
    <location>
        <begin position="19"/>
        <end position="1100"/>
    </location>
</feature>
<evidence type="ECO:0000313" key="3">
    <source>
        <dbReference type="Proteomes" id="UP001501456"/>
    </source>
</evidence>
<dbReference type="SUPFAM" id="SSF101908">
    <property type="entry name" value="Putative isomerase YbhE"/>
    <property type="match status" value="1"/>
</dbReference>
<name>A0ABP7HA30_9FLAO</name>
<dbReference type="InterPro" id="IPR026341">
    <property type="entry name" value="T9SS_type_B"/>
</dbReference>
<accession>A0ABP7HA30</accession>
<evidence type="ECO:0000313" key="2">
    <source>
        <dbReference type="EMBL" id="GAA3782678.1"/>
    </source>
</evidence>
<dbReference type="Pfam" id="PF13585">
    <property type="entry name" value="CHU_C"/>
    <property type="match status" value="1"/>
</dbReference>
<dbReference type="NCBIfam" id="TIGR04131">
    <property type="entry name" value="Bac_Flav_CTERM"/>
    <property type="match status" value="1"/>
</dbReference>
<dbReference type="Proteomes" id="UP001501456">
    <property type="component" value="Unassembled WGS sequence"/>
</dbReference>
<keyword evidence="1" id="KW-0732">Signal</keyword>
<organism evidence="2 3">
    <name type="scientific">Corallibacter vietnamensis</name>
    <dbReference type="NCBI Taxonomy" id="904130"/>
    <lineage>
        <taxon>Bacteria</taxon>
        <taxon>Pseudomonadati</taxon>
        <taxon>Bacteroidota</taxon>
        <taxon>Flavobacteriia</taxon>
        <taxon>Flavobacteriales</taxon>
        <taxon>Flavobacteriaceae</taxon>
        <taxon>Corallibacter</taxon>
    </lineage>
</organism>
<feature type="signal peptide" evidence="1">
    <location>
        <begin position="1"/>
        <end position="18"/>
    </location>
</feature>
<reference evidence="3" key="1">
    <citation type="journal article" date="2019" name="Int. J. Syst. Evol. Microbiol.">
        <title>The Global Catalogue of Microorganisms (GCM) 10K type strain sequencing project: providing services to taxonomists for standard genome sequencing and annotation.</title>
        <authorList>
            <consortium name="The Broad Institute Genomics Platform"/>
            <consortium name="The Broad Institute Genome Sequencing Center for Infectious Disease"/>
            <person name="Wu L."/>
            <person name="Ma J."/>
        </authorList>
    </citation>
    <scope>NUCLEOTIDE SEQUENCE [LARGE SCALE GENOMIC DNA]</scope>
    <source>
        <strain evidence="3">JCM 17525</strain>
    </source>
</reference>
<sequence>MKKKLLYILLTVCTYTYAQQEAANWYFGENAGINFGPDGSITVLNDGQLNTVEGCSSISDASGNLLFYTDGQRVYNRNHLEMSPFLLLGDESSTQSAIVVPKPNDPDIYYIFTVGSNQTTNGLNYYTVDMTLNGGLGGMVGAETELLERCSEKISAVLKDCESGSIWVIALSNSNGNSVASMNTFHAFEVTTTGVNPIPVSSTINTLNITDSRGYLKLSPNGEKLACANTNNGLFLFDFDKDSGTVNNPFRLNISGTNNKPYGIEFSPNSSLLYATSSNDFFGSGDTNPRNHHSVLTQFNLEATDIQASEFPLDRQDLYRSALQLGPDGKIYRTMSLTYSTGTPYLSVINNPNTIGVGCDYQNNAIDLGTNNSTQGLPPFIASFFAEDIDIIRNGSETTFLPLCTGDTYTLEADNIPDATYEWTFDGNIISENDYDLVVSQNGIYEVTINLNDGGCEILEGKAIVEYFDYPTANLIDDISICDDNNDDTWSFDFTSLDIDALGTQDASIYSVHYFESEVDANNNDNEIIGAYENTSNPQTIWYRVHNDGNPNCYDLKSFTISVLNTPTANDMQDQAVCDDDTDGDDVNGQVEINLTNFNDDILNGQNAADYNITYHSSLNDAINGFSDLPFTYYNQTPFSETIFARIENKENDDCFDTNSFNIIVNPLPVVVNTSLIQCDEDGINDEITTFNLNQIIDDITGGNTNLSTTFYESLTDAQDISATSVNADAFTNNANPQIIYARVKDDNTGCFNIANITLQVSTTQVNDYVANPVCDELNSEDGINSFNLDDFTTDIQTQNNISFPVTYYSSYNDALLEQNELTSPYTNTQPYNETIYFRVENANACFGIGEALLTINELPQFEDDETVLYCLNNFPSSIPIDAGIVNDNPNNYSYNWSSGENTYEIMVNTVGTYTVTATNINTGCSKSRNITVNPSNIATFDSIEVIDASENNTITVLVSGEGDYEYALFDQNGIVTNYQTNNTFTNVYPGIYTVSVKDVKNDCGIVENSVSVIGFPKFFTPNGDGTNDTWQVQGISSMFQPNSKILIFDRYGKLLKQLDPLGPGWDGIYNGNVLPVSDYWFSVTLQDGRVYNNHFTLKR</sequence>
<proteinExistence type="predicted"/>
<gene>
    <name evidence="2" type="ORF">GCM10022271_13730</name>
</gene>
<dbReference type="EMBL" id="BAABBI010000001">
    <property type="protein sequence ID" value="GAA3782678.1"/>
    <property type="molecule type" value="Genomic_DNA"/>
</dbReference>
<evidence type="ECO:0000256" key="1">
    <source>
        <dbReference type="SAM" id="SignalP"/>
    </source>
</evidence>
<protein>
    <recommendedName>
        <fullName evidence="4">T9SS type B sorting domain-containing protein</fullName>
    </recommendedName>
</protein>
<dbReference type="RefSeq" id="WP_344728672.1">
    <property type="nucleotide sequence ID" value="NZ_BAABBI010000001.1"/>
</dbReference>
<comment type="caution">
    <text evidence="2">The sequence shown here is derived from an EMBL/GenBank/DDBJ whole genome shotgun (WGS) entry which is preliminary data.</text>
</comment>